<evidence type="ECO:0000313" key="1">
    <source>
        <dbReference type="EMBL" id="KAI3778218.1"/>
    </source>
</evidence>
<organism evidence="1 2">
    <name type="scientific">Cichorium intybus</name>
    <name type="common">Chicory</name>
    <dbReference type="NCBI Taxonomy" id="13427"/>
    <lineage>
        <taxon>Eukaryota</taxon>
        <taxon>Viridiplantae</taxon>
        <taxon>Streptophyta</taxon>
        <taxon>Embryophyta</taxon>
        <taxon>Tracheophyta</taxon>
        <taxon>Spermatophyta</taxon>
        <taxon>Magnoliopsida</taxon>
        <taxon>eudicotyledons</taxon>
        <taxon>Gunneridae</taxon>
        <taxon>Pentapetalae</taxon>
        <taxon>asterids</taxon>
        <taxon>campanulids</taxon>
        <taxon>Asterales</taxon>
        <taxon>Asteraceae</taxon>
        <taxon>Cichorioideae</taxon>
        <taxon>Cichorieae</taxon>
        <taxon>Cichoriinae</taxon>
        <taxon>Cichorium</taxon>
    </lineage>
</organism>
<evidence type="ECO:0000313" key="2">
    <source>
        <dbReference type="Proteomes" id="UP001055811"/>
    </source>
</evidence>
<sequence>MDHEELSNNFKKKRRERVSFSASLPEDVHGVFADSDCAVKYSSHPFIDIQKSIIQMFKYVKVQDWNDIEELIYCYIALNSPEVHIYITEAFLSLSSPRFTKQVNQLSPLLCRYFRHVTSPSPVHFLYSTPSARRRLTPSPILRHRSTVFYSVSSTYNPESPKSAVSSVRRVSSFVLSQCILPPTKYAKRIKRQQRFLLAIFCLVSTINEVTAITISGFMSHISNLQITKSLCTSSHPILESISLKHRFKNWQEERKYKLTASTFAQAIGFWPNRRVQLWLEKIGAVEPFTGNLSTCWNNIKEKEALERYKKITGNSVIFTDFQVNRNGNGNGNWNWLAASPDGVIGLPYGGVLEIKCPFYKGDMRKGYPWSQVPYNCIPQAQGLMEILDRDWMDFYVWTPKGSSLIRIDRDVEYWNLLKIALSDFWWDHVDPGREIYSNYVVKDPLIELKSFCPGPKHEMCSYIVEESKRVVGNSRLLMREINGKWID</sequence>
<gene>
    <name evidence="1" type="ORF">L2E82_07341</name>
</gene>
<accession>A0ACB9G585</accession>
<reference evidence="1 2" key="2">
    <citation type="journal article" date="2022" name="Mol. Ecol. Resour.">
        <title>The genomes of chicory, endive, great burdock and yacon provide insights into Asteraceae paleo-polyploidization history and plant inulin production.</title>
        <authorList>
            <person name="Fan W."/>
            <person name="Wang S."/>
            <person name="Wang H."/>
            <person name="Wang A."/>
            <person name="Jiang F."/>
            <person name="Liu H."/>
            <person name="Zhao H."/>
            <person name="Xu D."/>
            <person name="Zhang Y."/>
        </authorList>
    </citation>
    <scope>NUCLEOTIDE SEQUENCE [LARGE SCALE GENOMIC DNA]</scope>
    <source>
        <strain evidence="2">cv. Punajuju</strain>
        <tissue evidence="1">Leaves</tissue>
    </source>
</reference>
<reference evidence="2" key="1">
    <citation type="journal article" date="2022" name="Mol. Ecol. Resour.">
        <title>The genomes of chicory, endive, great burdock and yacon provide insights into Asteraceae palaeo-polyploidization history and plant inulin production.</title>
        <authorList>
            <person name="Fan W."/>
            <person name="Wang S."/>
            <person name="Wang H."/>
            <person name="Wang A."/>
            <person name="Jiang F."/>
            <person name="Liu H."/>
            <person name="Zhao H."/>
            <person name="Xu D."/>
            <person name="Zhang Y."/>
        </authorList>
    </citation>
    <scope>NUCLEOTIDE SEQUENCE [LARGE SCALE GENOMIC DNA]</scope>
    <source>
        <strain evidence="2">cv. Punajuju</strain>
    </source>
</reference>
<protein>
    <submittedName>
        <fullName evidence="1">Uncharacterized protein</fullName>
    </submittedName>
</protein>
<name>A0ACB9G585_CICIN</name>
<dbReference type="EMBL" id="CM042010">
    <property type="protein sequence ID" value="KAI3778218.1"/>
    <property type="molecule type" value="Genomic_DNA"/>
</dbReference>
<proteinExistence type="predicted"/>
<keyword evidence="2" id="KW-1185">Reference proteome</keyword>
<comment type="caution">
    <text evidence="1">The sequence shown here is derived from an EMBL/GenBank/DDBJ whole genome shotgun (WGS) entry which is preliminary data.</text>
</comment>
<dbReference type="Proteomes" id="UP001055811">
    <property type="component" value="Linkage Group LG02"/>
</dbReference>